<evidence type="ECO:0000313" key="3">
    <source>
        <dbReference type="Proteomes" id="UP000654370"/>
    </source>
</evidence>
<keyword evidence="1" id="KW-1133">Transmembrane helix</keyword>
<accession>A0A8H7PRD0</accession>
<protein>
    <submittedName>
        <fullName evidence="2">Uncharacterized protein</fullName>
    </submittedName>
</protein>
<dbReference type="EMBL" id="JAEPQZ010000007">
    <property type="protein sequence ID" value="KAG2179054.1"/>
    <property type="molecule type" value="Genomic_DNA"/>
</dbReference>
<proteinExistence type="predicted"/>
<keyword evidence="1" id="KW-0812">Transmembrane</keyword>
<keyword evidence="1" id="KW-0472">Membrane</keyword>
<comment type="caution">
    <text evidence="2">The sequence shown here is derived from an EMBL/GenBank/DDBJ whole genome shotgun (WGS) entry which is preliminary data.</text>
</comment>
<dbReference type="Proteomes" id="UP000654370">
    <property type="component" value="Unassembled WGS sequence"/>
</dbReference>
<feature type="transmembrane region" description="Helical" evidence="1">
    <location>
        <begin position="6"/>
        <end position="26"/>
    </location>
</feature>
<dbReference type="AlphaFoldDB" id="A0A8H7PRD0"/>
<organism evidence="2 3">
    <name type="scientific">Mortierella isabellina</name>
    <name type="common">Filamentous fungus</name>
    <name type="synonym">Umbelopsis isabellina</name>
    <dbReference type="NCBI Taxonomy" id="91625"/>
    <lineage>
        <taxon>Eukaryota</taxon>
        <taxon>Fungi</taxon>
        <taxon>Fungi incertae sedis</taxon>
        <taxon>Mucoromycota</taxon>
        <taxon>Mucoromycotina</taxon>
        <taxon>Umbelopsidomycetes</taxon>
        <taxon>Umbelopsidales</taxon>
        <taxon>Umbelopsidaceae</taxon>
        <taxon>Umbelopsis</taxon>
    </lineage>
</organism>
<name>A0A8H7PRD0_MORIS</name>
<gene>
    <name evidence="2" type="ORF">INT43_001903</name>
</gene>
<evidence type="ECO:0000313" key="2">
    <source>
        <dbReference type="EMBL" id="KAG2179054.1"/>
    </source>
</evidence>
<keyword evidence="3" id="KW-1185">Reference proteome</keyword>
<dbReference type="OrthoDB" id="20127at2759"/>
<evidence type="ECO:0000256" key="1">
    <source>
        <dbReference type="SAM" id="Phobius"/>
    </source>
</evidence>
<reference evidence="2" key="1">
    <citation type="submission" date="2020-12" db="EMBL/GenBank/DDBJ databases">
        <title>Metabolic potential, ecology and presence of endohyphal bacteria is reflected in genomic diversity of Mucoromycotina.</title>
        <authorList>
            <person name="Muszewska A."/>
            <person name="Okrasinska A."/>
            <person name="Steczkiewicz K."/>
            <person name="Drgas O."/>
            <person name="Orlowska M."/>
            <person name="Perlinska-Lenart U."/>
            <person name="Aleksandrzak-Piekarczyk T."/>
            <person name="Szatraj K."/>
            <person name="Zielenkiewicz U."/>
            <person name="Pilsyk S."/>
            <person name="Malc E."/>
            <person name="Mieczkowski P."/>
            <person name="Kruszewska J.S."/>
            <person name="Biernat P."/>
            <person name="Pawlowska J."/>
        </authorList>
    </citation>
    <scope>NUCLEOTIDE SEQUENCE</scope>
    <source>
        <strain evidence="2">WA0000067209</strain>
    </source>
</reference>
<sequence>MENEHFHYTNSAVRLGVMFALFLMYFSQPDIWPRQQIRMTITDGYIAFIKLYADHAFAFCALSTQTYSNISDMATYNQLESLYGFLKEIRQLHWNRNVSNYLDESKLDHLENLTKMYSDAKKELFKTRHATLAAQKLMKDLANIHETNATHLQRVLESSSLGSSEDFASAERELVQRYETARFNSILKQNRKAVNDTSSSVLKEGNN</sequence>